<feature type="compositionally biased region" description="Basic and acidic residues" evidence="7">
    <location>
        <begin position="1"/>
        <end position="15"/>
    </location>
</feature>
<dbReference type="InterPro" id="IPR009057">
    <property type="entry name" value="Homeodomain-like_sf"/>
</dbReference>
<protein>
    <submittedName>
        <fullName evidence="11 12">Uncharacterized protein LOC104596138</fullName>
    </submittedName>
</protein>
<evidence type="ECO:0000259" key="8">
    <source>
        <dbReference type="PROSITE" id="PS50090"/>
    </source>
</evidence>
<dbReference type="AlphaFoldDB" id="A0A1U8A1I4"/>
<dbReference type="OrthoDB" id="2143914at2759"/>
<dbReference type="GO" id="GO:0006355">
    <property type="term" value="P:regulation of DNA-templated transcription"/>
    <property type="evidence" value="ECO:0000318"/>
    <property type="project" value="GO_Central"/>
</dbReference>
<proteinExistence type="predicted"/>
<comment type="subcellular location">
    <subcellularLocation>
        <location evidence="1">Nucleus</location>
    </subcellularLocation>
</comment>
<dbReference type="GO" id="GO:0005634">
    <property type="term" value="C:nucleus"/>
    <property type="evidence" value="ECO:0000318"/>
    <property type="project" value="GO_Central"/>
</dbReference>
<dbReference type="PANTHER" id="PTHR45614:SF232">
    <property type="entry name" value="TRANSCRIPTION FACTOR MYB3R-2"/>
    <property type="match status" value="1"/>
</dbReference>
<dbReference type="FunFam" id="1.10.10.60:FF:000324">
    <property type="entry name" value="Transcription factor MYB3R-2"/>
    <property type="match status" value="1"/>
</dbReference>
<feature type="region of interest" description="Disordered" evidence="7">
    <location>
        <begin position="1"/>
        <end position="58"/>
    </location>
</feature>
<evidence type="ECO:0000256" key="1">
    <source>
        <dbReference type="ARBA" id="ARBA00004123"/>
    </source>
</evidence>
<keyword evidence="5" id="KW-0804">Transcription</keyword>
<dbReference type="PROSITE" id="PS50090">
    <property type="entry name" value="MYB_LIKE"/>
    <property type="match status" value="3"/>
</dbReference>
<keyword evidence="6" id="KW-0539">Nucleus</keyword>
<evidence type="ECO:0000256" key="2">
    <source>
        <dbReference type="ARBA" id="ARBA00022737"/>
    </source>
</evidence>
<dbReference type="GeneID" id="104596138"/>
<sequence>MEEAKKEESNVEATKDVTVASTSSVSDSSCDTVVPKLGSVQGRTTGPTRRSTKGGWTEEEDDLLTKAVKKFNGKNWKKIAEWFPGRSDVQCLHRWQKVLNPELIKGPWTKEEDDRIIELVEKYGCKKWSVIAKSLPGRIGKQCRERWHNHLNPAIKKDAWTKEEELALIRAHQIYGNKWAEIAKLLPGRADNSIKNHWNCSVKKKLDSYSAHGSLGDLPPIAFSDSYNHEIKVEHKRDEVVGRSPRTMVCFDKKVDTGNGVDANLRGSILGNANGVQTHLQLWPVDIENCRSSKVEVDGLEKPSIETLCDDKDAGENGLTSEPCINNAKLSDDSQHGIVVQSGKLCGVPFDDSLALLHSNKSASVPADCKSLSSPQPPSLRVIVSASPYVALDMTECSGRNGSPPERSLPTTIKKSQESPKRPQNYAHFMNTSCGKDSRFNFQRYSNFSRLSEHEFNGDNSVVGKHPKVSGTGHSEDTNYGRLCYEPPQLKDLNIALATGGFSSTDNYFQKENNTVCYSTPPSCIQVTSGNGSSPDHILRSAARSYQNTPSIIRKRGREASKQAGNSNDSDGICTPEARYGSSNDRLRMMPFCDHGGQDDLNSTDLLNVKRLFLSPRNSPETETSALKSVEKRLEHAFDMEWDNPRAKCSPSTTASDSSDAVHCSHTKVMPFDNSPESLVEHSGLSWNFISPDSGCSCNSVA</sequence>
<keyword evidence="3" id="KW-0805">Transcription regulation</keyword>
<dbReference type="PROSITE" id="PS51294">
    <property type="entry name" value="HTH_MYB"/>
    <property type="match status" value="3"/>
</dbReference>
<keyword evidence="10" id="KW-1185">Reference proteome</keyword>
<dbReference type="FunFam" id="1.10.10.60:FF:000010">
    <property type="entry name" value="Transcriptional activator Myb isoform A"/>
    <property type="match status" value="1"/>
</dbReference>
<dbReference type="InterPro" id="IPR050560">
    <property type="entry name" value="MYB_TF"/>
</dbReference>
<feature type="domain" description="HTH myb-type" evidence="9">
    <location>
        <begin position="48"/>
        <end position="99"/>
    </location>
</feature>
<keyword evidence="4" id="KW-0238">DNA-binding</keyword>
<dbReference type="RefSeq" id="XP_010255474.1">
    <property type="nucleotide sequence ID" value="XM_010257172.2"/>
</dbReference>
<feature type="domain" description="Myb-like" evidence="8">
    <location>
        <begin position="48"/>
        <end position="99"/>
    </location>
</feature>
<feature type="domain" description="HTH myb-type" evidence="9">
    <location>
        <begin position="100"/>
        <end position="155"/>
    </location>
</feature>
<evidence type="ECO:0000256" key="5">
    <source>
        <dbReference type="ARBA" id="ARBA00023163"/>
    </source>
</evidence>
<dbReference type="SUPFAM" id="SSF46689">
    <property type="entry name" value="Homeodomain-like"/>
    <property type="match status" value="2"/>
</dbReference>
<name>A0A1U8A1I4_NELNU</name>
<feature type="domain" description="HTH myb-type" evidence="9">
    <location>
        <begin position="156"/>
        <end position="206"/>
    </location>
</feature>
<dbReference type="RefSeq" id="XP_010255473.1">
    <property type="nucleotide sequence ID" value="XM_010257171.2"/>
</dbReference>
<dbReference type="KEGG" id="nnu:104596138"/>
<feature type="region of interest" description="Disordered" evidence="7">
    <location>
        <begin position="549"/>
        <end position="582"/>
    </location>
</feature>
<dbReference type="Gene3D" id="1.10.10.60">
    <property type="entry name" value="Homeodomain-like"/>
    <property type="match status" value="3"/>
</dbReference>
<dbReference type="FunFam" id="1.10.10.60:FF:000016">
    <property type="entry name" value="Transcriptional activator Myb isoform A"/>
    <property type="match status" value="1"/>
</dbReference>
<dbReference type="SMART" id="SM00717">
    <property type="entry name" value="SANT"/>
    <property type="match status" value="3"/>
</dbReference>
<dbReference type="PANTHER" id="PTHR45614">
    <property type="entry name" value="MYB PROTEIN-RELATED"/>
    <property type="match status" value="1"/>
</dbReference>
<dbReference type="OMA" id="HAFDVEW"/>
<evidence type="ECO:0000259" key="9">
    <source>
        <dbReference type="PROSITE" id="PS51294"/>
    </source>
</evidence>
<dbReference type="GO" id="GO:0000978">
    <property type="term" value="F:RNA polymerase II cis-regulatory region sequence-specific DNA binding"/>
    <property type="evidence" value="ECO:0000318"/>
    <property type="project" value="GO_Central"/>
</dbReference>
<keyword evidence="2" id="KW-0677">Repeat</keyword>
<evidence type="ECO:0000313" key="11">
    <source>
        <dbReference type="RefSeq" id="XP_010255473.1"/>
    </source>
</evidence>
<evidence type="ECO:0000256" key="4">
    <source>
        <dbReference type="ARBA" id="ARBA00023125"/>
    </source>
</evidence>
<feature type="domain" description="Myb-like" evidence="8">
    <location>
        <begin position="152"/>
        <end position="202"/>
    </location>
</feature>
<evidence type="ECO:0000313" key="10">
    <source>
        <dbReference type="Proteomes" id="UP000189703"/>
    </source>
</evidence>
<evidence type="ECO:0000256" key="7">
    <source>
        <dbReference type="SAM" id="MobiDB-lite"/>
    </source>
</evidence>
<evidence type="ECO:0000256" key="6">
    <source>
        <dbReference type="ARBA" id="ARBA00023242"/>
    </source>
</evidence>
<evidence type="ECO:0000313" key="12">
    <source>
        <dbReference type="RefSeq" id="XP_010255474.1"/>
    </source>
</evidence>
<accession>A0A1U8A1I4</accession>
<dbReference type="eggNOG" id="KOG0048">
    <property type="taxonomic scope" value="Eukaryota"/>
</dbReference>
<dbReference type="Pfam" id="PF00249">
    <property type="entry name" value="Myb_DNA-binding"/>
    <property type="match status" value="3"/>
</dbReference>
<dbReference type="InterPro" id="IPR017930">
    <property type="entry name" value="Myb_dom"/>
</dbReference>
<feature type="region of interest" description="Disordered" evidence="7">
    <location>
        <begin position="396"/>
        <end position="426"/>
    </location>
</feature>
<reference evidence="11 12" key="1">
    <citation type="submission" date="2025-04" db="UniProtKB">
        <authorList>
            <consortium name="RefSeq"/>
        </authorList>
    </citation>
    <scope>IDENTIFICATION</scope>
</reference>
<organism evidence="10 12">
    <name type="scientific">Nelumbo nucifera</name>
    <name type="common">Sacred lotus</name>
    <dbReference type="NCBI Taxonomy" id="4432"/>
    <lineage>
        <taxon>Eukaryota</taxon>
        <taxon>Viridiplantae</taxon>
        <taxon>Streptophyta</taxon>
        <taxon>Embryophyta</taxon>
        <taxon>Tracheophyta</taxon>
        <taxon>Spermatophyta</taxon>
        <taxon>Magnoliopsida</taxon>
        <taxon>Proteales</taxon>
        <taxon>Nelumbonaceae</taxon>
        <taxon>Nelumbo</taxon>
    </lineage>
</organism>
<dbReference type="Proteomes" id="UP000189703">
    <property type="component" value="Unplaced"/>
</dbReference>
<dbReference type="InterPro" id="IPR001005">
    <property type="entry name" value="SANT/Myb"/>
</dbReference>
<dbReference type="CDD" id="cd00167">
    <property type="entry name" value="SANT"/>
    <property type="match status" value="3"/>
</dbReference>
<gene>
    <name evidence="11 12" type="primary">LOC104596138</name>
</gene>
<evidence type="ECO:0000256" key="3">
    <source>
        <dbReference type="ARBA" id="ARBA00023015"/>
    </source>
</evidence>
<feature type="domain" description="Myb-like" evidence="8">
    <location>
        <begin position="100"/>
        <end position="151"/>
    </location>
</feature>
<dbReference type="GO" id="GO:0000981">
    <property type="term" value="F:DNA-binding transcription factor activity, RNA polymerase II-specific"/>
    <property type="evidence" value="ECO:0000318"/>
    <property type="project" value="GO_Central"/>
</dbReference>
<feature type="compositionally biased region" description="Low complexity" evidence="7">
    <location>
        <begin position="16"/>
        <end position="34"/>
    </location>
</feature>